<comment type="caution">
    <text evidence="2">The sequence shown here is derived from an EMBL/GenBank/DDBJ whole genome shotgun (WGS) entry which is preliminary data.</text>
</comment>
<dbReference type="EMBL" id="PUIV01000035">
    <property type="protein sequence ID" value="PWB92838.1"/>
    <property type="molecule type" value="Genomic_DNA"/>
</dbReference>
<gene>
    <name evidence="2" type="ORF">C5689_16215</name>
</gene>
<proteinExistence type="predicted"/>
<dbReference type="InterPro" id="IPR043129">
    <property type="entry name" value="ATPase_NBD"/>
</dbReference>
<dbReference type="AlphaFoldDB" id="A0A2U1SMJ5"/>
<sequence length="351" mass="37737">MSGSDFIIRWIDALAKLAERSRETWRSRGALFVSRENGGFLIRSAADPGAPVLAASAAGPFSEDIQRRARREIVLLEWPQERVVTRRIALPAKAQEFMRGVVDNRLDRLSPWPVAQVFYGLAVVPGEQPATLDVRVSIVARGEIEAACAELAARGLAVDRVVAASADKPASEAPVVLWSRNMRQAAEDRGRLRLVIGGGLAAYVALCAGLGLWATFSAASLQEENETLAARARAMQKQARAGEDPRTVAALGLPERAWARKEMSISAVHLLESLSRSLPDGAYLTELRFEADKLRIAGLVEDAPPLIAALEASGPLSQVRFSAPTTRGPDGRLFSFSIEAQVAARLALTGG</sequence>
<evidence type="ECO:0008006" key="4">
    <source>
        <dbReference type="Google" id="ProtNLM"/>
    </source>
</evidence>
<keyword evidence="1" id="KW-1133">Transmembrane helix</keyword>
<keyword evidence="1" id="KW-0472">Membrane</keyword>
<dbReference type="SUPFAM" id="SSF53067">
    <property type="entry name" value="Actin-like ATPase domain"/>
    <property type="match status" value="1"/>
</dbReference>
<reference evidence="2 3" key="1">
    <citation type="journal article" date="2018" name="Appl. Microbiol. Biotechnol.">
        <title>Co-cultivation of the strictly anaerobic methanogen Methanosarcina barkeri with aerobic methanotrophs in an oxygen-limited membrane bioreactor.</title>
        <authorList>
            <person name="In 't Zandt M.H."/>
            <person name="van den Bosch T.J.M."/>
            <person name="Rijkers R."/>
            <person name="van Kessel M.A.H.J."/>
            <person name="Jetten M.S.M."/>
            <person name="Welte C.U."/>
        </authorList>
    </citation>
    <scope>NUCLEOTIDE SEQUENCE [LARGE SCALE GENOMIC DNA]</scope>
    <source>
        <strain evidence="2 3">DSM 17706</strain>
    </source>
</reference>
<dbReference type="PANTHER" id="PTHR40278:SF1">
    <property type="entry name" value="DNA UTILIZATION PROTEIN HOFN"/>
    <property type="match status" value="1"/>
</dbReference>
<keyword evidence="3" id="KW-1185">Reference proteome</keyword>
<evidence type="ECO:0000313" key="2">
    <source>
        <dbReference type="EMBL" id="PWB92838.1"/>
    </source>
</evidence>
<accession>A0A2U1SMJ5</accession>
<dbReference type="OrthoDB" id="8196557at2"/>
<evidence type="ECO:0000313" key="3">
    <source>
        <dbReference type="Proteomes" id="UP000245137"/>
    </source>
</evidence>
<protein>
    <recommendedName>
        <fullName evidence="4">PilN domain-containing protein</fullName>
    </recommendedName>
</protein>
<evidence type="ECO:0000256" key="1">
    <source>
        <dbReference type="SAM" id="Phobius"/>
    </source>
</evidence>
<dbReference type="PANTHER" id="PTHR40278">
    <property type="entry name" value="DNA UTILIZATION PROTEIN HOFN"/>
    <property type="match status" value="1"/>
</dbReference>
<keyword evidence="1" id="KW-0812">Transmembrane</keyword>
<dbReference type="Proteomes" id="UP000245137">
    <property type="component" value="Unassembled WGS sequence"/>
</dbReference>
<dbReference type="InterPro" id="IPR052534">
    <property type="entry name" value="Extracell_DNA_Util/SecSys_Comp"/>
</dbReference>
<dbReference type="Gene3D" id="3.30.420.380">
    <property type="match status" value="1"/>
</dbReference>
<dbReference type="RefSeq" id="WP_146188410.1">
    <property type="nucleotide sequence ID" value="NZ_BGJY01000004.1"/>
</dbReference>
<name>A0A2U1SMJ5_METSR</name>
<dbReference type="Pfam" id="PF05137">
    <property type="entry name" value="PilN"/>
    <property type="match status" value="1"/>
</dbReference>
<dbReference type="InterPro" id="IPR007813">
    <property type="entry name" value="PilN"/>
</dbReference>
<organism evidence="2 3">
    <name type="scientific">Methylosinus sporium</name>
    <dbReference type="NCBI Taxonomy" id="428"/>
    <lineage>
        <taxon>Bacteria</taxon>
        <taxon>Pseudomonadati</taxon>
        <taxon>Pseudomonadota</taxon>
        <taxon>Alphaproteobacteria</taxon>
        <taxon>Hyphomicrobiales</taxon>
        <taxon>Methylocystaceae</taxon>
        <taxon>Methylosinus</taxon>
    </lineage>
</organism>
<feature type="transmembrane region" description="Helical" evidence="1">
    <location>
        <begin position="192"/>
        <end position="216"/>
    </location>
</feature>